<protein>
    <submittedName>
        <fullName evidence="1">Uncharacterized protein</fullName>
    </submittedName>
</protein>
<gene>
    <name evidence="1" type="ORF">BK131_03545</name>
</gene>
<dbReference type="AlphaFoldDB" id="A0A1R1C4M8"/>
<dbReference type="OrthoDB" id="1955581at2"/>
<name>A0A1R1C4M8_PAEAM</name>
<comment type="caution">
    <text evidence="1">The sequence shown here is derived from an EMBL/GenBank/DDBJ whole genome shotgun (WGS) entry which is preliminary data.</text>
</comment>
<accession>A0A1R1C4M8</accession>
<evidence type="ECO:0000313" key="1">
    <source>
        <dbReference type="EMBL" id="OMF17060.1"/>
    </source>
</evidence>
<proteinExistence type="predicted"/>
<evidence type="ECO:0000313" key="2">
    <source>
        <dbReference type="Proteomes" id="UP000187134"/>
    </source>
</evidence>
<dbReference type="EMBL" id="MRTJ01000001">
    <property type="protein sequence ID" value="OMF17060.1"/>
    <property type="molecule type" value="Genomic_DNA"/>
</dbReference>
<dbReference type="RefSeq" id="WP_076330460.1">
    <property type="nucleotide sequence ID" value="NZ_MRTJ01000001.1"/>
</dbReference>
<dbReference type="Proteomes" id="UP000187134">
    <property type="component" value="Unassembled WGS sequence"/>
</dbReference>
<reference evidence="1 2" key="1">
    <citation type="submission" date="2016-11" db="EMBL/GenBank/DDBJ databases">
        <title>Paenibacillus species isolates.</title>
        <authorList>
            <person name="Beno S.M."/>
        </authorList>
    </citation>
    <scope>NUCLEOTIDE SEQUENCE [LARGE SCALE GENOMIC DNA]</scope>
    <source>
        <strain evidence="1 2">FSL H8-0246</strain>
    </source>
</reference>
<organism evidence="1 2">
    <name type="scientific">Paenibacillus amylolyticus</name>
    <dbReference type="NCBI Taxonomy" id="1451"/>
    <lineage>
        <taxon>Bacteria</taxon>
        <taxon>Bacillati</taxon>
        <taxon>Bacillota</taxon>
        <taxon>Bacilli</taxon>
        <taxon>Bacillales</taxon>
        <taxon>Paenibacillaceae</taxon>
        <taxon>Paenibacillus</taxon>
    </lineage>
</organism>
<sequence>MPTLDNFSLGNYGLGGSSPIKFASGGPIAPSASNRNFAMDSGNVGLVFLQVTDLPFRPNRIIIRLINGAGSNVNSIYNFLSRSAAPTQEGTGYNFYTTGSGGSSWPIRVYEYSTGGIPSITSNAYITADSFLLPVTAGGAVQYVWEAFLI</sequence>